<dbReference type="GO" id="GO:0016746">
    <property type="term" value="F:acyltransferase activity"/>
    <property type="evidence" value="ECO:0007669"/>
    <property type="project" value="InterPro"/>
</dbReference>
<sequence length="426" mass="47234">MYRIKNVNNIKTNFNEGIFLNRFFSIFDVSSSSKLKWNSKYFYTNSAFTPPTTTPPTSIHPKHSAPLSPAVLHLLTLSGISDATKITATGPKGRLLKGDVLTYLGKIAPRIKTAKEQERDVEKDRTKPSPTVAAPIKSTRESSKYKDLDISSRKKVEASRLIESKSAIPHSYISKTINIDEFLKFRQTINEQLKTNITMNDFFVKAASIALHKSPEFNVHYDPTSESLTSKNTDIDISVAAPSEITQTVIRKTEEKGLKTISQLIKESSSKAKESKLLPEEYKGMLGVDEFTGIINPPQSSILAIGSVRPVTEIPDVTDNTNDSDVLDYLGSKPDSILSSSSSLDDDALDIIEYLGGIIPLPKNKSRSPSIESQEMIQKRLSPRVDTSYIISVQLSIDERVVNPVVAAEFLDRFAKVVEAPERILL</sequence>
<dbReference type="GO" id="GO:0045254">
    <property type="term" value="C:pyruvate dehydrogenase complex"/>
    <property type="evidence" value="ECO:0007669"/>
    <property type="project" value="InterPro"/>
</dbReference>
<evidence type="ECO:0000313" key="5">
    <source>
        <dbReference type="Proteomes" id="UP000789831"/>
    </source>
</evidence>
<gene>
    <name evidence="4" type="ORF">AGERDE_LOCUS941</name>
</gene>
<dbReference type="SUPFAM" id="SSF47005">
    <property type="entry name" value="Peripheral subunit-binding domain of 2-oxo acid dehydrogenase complex"/>
    <property type="match status" value="1"/>
</dbReference>
<dbReference type="Gene3D" id="3.30.559.10">
    <property type="entry name" value="Chloramphenicol acetyltransferase-like domain"/>
    <property type="match status" value="1"/>
</dbReference>
<proteinExistence type="inferred from homology"/>
<comment type="similarity">
    <text evidence="1">Belongs to the 2-oxoacid dehydrogenase family.</text>
</comment>
<dbReference type="InterPro" id="IPR004167">
    <property type="entry name" value="PSBD"/>
</dbReference>
<dbReference type="InterPro" id="IPR023213">
    <property type="entry name" value="CAT-like_dom_sf"/>
</dbReference>
<keyword evidence="5" id="KW-1185">Reference proteome</keyword>
<dbReference type="EMBL" id="CAJVPL010000056">
    <property type="protein sequence ID" value="CAG8439431.1"/>
    <property type="molecule type" value="Genomic_DNA"/>
</dbReference>
<dbReference type="PANTHER" id="PTHR23151">
    <property type="entry name" value="DIHYDROLIPOAMIDE ACETYL/SUCCINYL-TRANSFERASE-RELATED"/>
    <property type="match status" value="1"/>
</dbReference>
<dbReference type="Pfam" id="PF00198">
    <property type="entry name" value="2-oxoacid_dh"/>
    <property type="match status" value="1"/>
</dbReference>
<dbReference type="PROSITE" id="PS51826">
    <property type="entry name" value="PSBD"/>
    <property type="match status" value="1"/>
</dbReference>
<feature type="region of interest" description="Disordered" evidence="2">
    <location>
        <begin position="114"/>
        <end position="133"/>
    </location>
</feature>
<name>A0A9N8YMK9_9GLOM</name>
<reference evidence="4" key="1">
    <citation type="submission" date="2021-06" db="EMBL/GenBank/DDBJ databases">
        <authorList>
            <person name="Kallberg Y."/>
            <person name="Tangrot J."/>
            <person name="Rosling A."/>
        </authorList>
    </citation>
    <scope>NUCLEOTIDE SEQUENCE</scope>
    <source>
        <strain evidence="4">MT106</strain>
    </source>
</reference>
<accession>A0A9N8YMK9</accession>
<dbReference type="PANTHER" id="PTHR23151:SF90">
    <property type="entry name" value="DIHYDROLIPOYLLYSINE-RESIDUE ACETYLTRANSFERASE COMPONENT OF PYRUVATE DEHYDROGENASE COMPLEX, MITOCHONDRIAL-RELATED"/>
    <property type="match status" value="1"/>
</dbReference>
<dbReference type="SUPFAM" id="SSF52777">
    <property type="entry name" value="CoA-dependent acyltransferases"/>
    <property type="match status" value="1"/>
</dbReference>
<dbReference type="AlphaFoldDB" id="A0A9N8YMK9"/>
<dbReference type="OrthoDB" id="537444at2759"/>
<evidence type="ECO:0000256" key="2">
    <source>
        <dbReference type="SAM" id="MobiDB-lite"/>
    </source>
</evidence>
<evidence type="ECO:0000259" key="3">
    <source>
        <dbReference type="PROSITE" id="PS51826"/>
    </source>
</evidence>
<dbReference type="Proteomes" id="UP000789831">
    <property type="component" value="Unassembled WGS sequence"/>
</dbReference>
<dbReference type="GO" id="GO:0005739">
    <property type="term" value="C:mitochondrion"/>
    <property type="evidence" value="ECO:0007669"/>
    <property type="project" value="TreeGrafter"/>
</dbReference>
<evidence type="ECO:0000256" key="1">
    <source>
        <dbReference type="ARBA" id="ARBA00007317"/>
    </source>
</evidence>
<feature type="domain" description="Peripheral subunit-binding (PSBD)" evidence="3">
    <location>
        <begin position="66"/>
        <end position="104"/>
    </location>
</feature>
<feature type="compositionally biased region" description="Basic and acidic residues" evidence="2">
    <location>
        <begin position="114"/>
        <end position="127"/>
    </location>
</feature>
<organism evidence="4 5">
    <name type="scientific">Ambispora gerdemannii</name>
    <dbReference type="NCBI Taxonomy" id="144530"/>
    <lineage>
        <taxon>Eukaryota</taxon>
        <taxon>Fungi</taxon>
        <taxon>Fungi incertae sedis</taxon>
        <taxon>Mucoromycota</taxon>
        <taxon>Glomeromycotina</taxon>
        <taxon>Glomeromycetes</taxon>
        <taxon>Archaeosporales</taxon>
        <taxon>Ambisporaceae</taxon>
        <taxon>Ambispora</taxon>
    </lineage>
</organism>
<dbReference type="InterPro" id="IPR045257">
    <property type="entry name" value="E2/Pdx1"/>
</dbReference>
<protein>
    <submittedName>
        <fullName evidence="4">1792_t:CDS:1</fullName>
    </submittedName>
</protein>
<dbReference type="InterPro" id="IPR001078">
    <property type="entry name" value="2-oxoacid_DH_actylTfrase"/>
</dbReference>
<dbReference type="GO" id="GO:0006086">
    <property type="term" value="P:pyruvate decarboxylation to acetyl-CoA"/>
    <property type="evidence" value="ECO:0007669"/>
    <property type="project" value="InterPro"/>
</dbReference>
<dbReference type="Gene3D" id="4.10.320.10">
    <property type="entry name" value="E3-binding domain"/>
    <property type="match status" value="1"/>
</dbReference>
<dbReference type="Pfam" id="PF02817">
    <property type="entry name" value="E3_binding"/>
    <property type="match status" value="1"/>
</dbReference>
<comment type="caution">
    <text evidence="4">The sequence shown here is derived from an EMBL/GenBank/DDBJ whole genome shotgun (WGS) entry which is preliminary data.</text>
</comment>
<dbReference type="InterPro" id="IPR036625">
    <property type="entry name" value="E3-bd_dom_sf"/>
</dbReference>
<evidence type="ECO:0000313" key="4">
    <source>
        <dbReference type="EMBL" id="CAG8439431.1"/>
    </source>
</evidence>